<dbReference type="Pfam" id="PF00296">
    <property type="entry name" value="Bac_luciferase"/>
    <property type="match status" value="1"/>
</dbReference>
<dbReference type="InterPro" id="IPR011251">
    <property type="entry name" value="Luciferase-like_dom"/>
</dbReference>
<dbReference type="Gene3D" id="3.20.20.30">
    <property type="entry name" value="Luciferase-like domain"/>
    <property type="match status" value="1"/>
</dbReference>
<keyword evidence="3" id="KW-1185">Reference proteome</keyword>
<dbReference type="GO" id="GO:0016705">
    <property type="term" value="F:oxidoreductase activity, acting on paired donors, with incorporation or reduction of molecular oxygen"/>
    <property type="evidence" value="ECO:0007669"/>
    <property type="project" value="InterPro"/>
</dbReference>
<dbReference type="OrthoDB" id="5723200at2"/>
<dbReference type="KEGG" id="kphy:AOZ06_32025"/>
<dbReference type="SUPFAM" id="SSF51679">
    <property type="entry name" value="Bacterial luciferase-like"/>
    <property type="match status" value="1"/>
</dbReference>
<evidence type="ECO:0000313" key="2">
    <source>
        <dbReference type="EMBL" id="ALG10898.1"/>
    </source>
</evidence>
<protein>
    <recommendedName>
        <fullName evidence="1">Luciferase-like domain-containing protein</fullName>
    </recommendedName>
</protein>
<evidence type="ECO:0000313" key="3">
    <source>
        <dbReference type="Proteomes" id="UP000063699"/>
    </source>
</evidence>
<accession>A0A0N9I4A6</accession>
<dbReference type="Proteomes" id="UP000063699">
    <property type="component" value="Chromosome"/>
</dbReference>
<sequence length="283" mass="30171">MRIGAGLPTTVAELDAAVFLEWAKTSEDFGFATLGVLDRLVYRNYEPLVALAAAAAVTRRIELAASVLIAPYRRDVALLAKQAATVDVLSGGRLTVGVSAGLRTDDFTANDAEFSDRGKRLDAMIERCRRIWAGDEDDAIGPHPAAGRPALMIGGNSQAALRRVAKYGDGWVAGAGSVAQYSAALATTRELWRAHGRTGEPRSQAVVFYALGDGAEQTAAAHLRRYYAFLGPHAEVMARKAVTGATQLSETVAAYREAGCDEMLLFPCSGDPRQLDLLAKAVF</sequence>
<feature type="domain" description="Luciferase-like" evidence="1">
    <location>
        <begin position="14"/>
        <end position="253"/>
    </location>
</feature>
<evidence type="ECO:0000259" key="1">
    <source>
        <dbReference type="Pfam" id="PF00296"/>
    </source>
</evidence>
<organism evidence="2 3">
    <name type="scientific">Kibdelosporangium phytohabitans</name>
    <dbReference type="NCBI Taxonomy" id="860235"/>
    <lineage>
        <taxon>Bacteria</taxon>
        <taxon>Bacillati</taxon>
        <taxon>Actinomycetota</taxon>
        <taxon>Actinomycetes</taxon>
        <taxon>Pseudonocardiales</taxon>
        <taxon>Pseudonocardiaceae</taxon>
        <taxon>Kibdelosporangium</taxon>
    </lineage>
</organism>
<dbReference type="InterPro" id="IPR051260">
    <property type="entry name" value="Diverse_substr_monoxygenases"/>
</dbReference>
<dbReference type="RefSeq" id="WP_054292800.1">
    <property type="nucleotide sequence ID" value="NZ_CP012752.1"/>
</dbReference>
<dbReference type="AlphaFoldDB" id="A0A0N9I4A6"/>
<dbReference type="PANTHER" id="PTHR30011">
    <property type="entry name" value="ALKANESULFONATE MONOOXYGENASE-RELATED"/>
    <property type="match status" value="1"/>
</dbReference>
<gene>
    <name evidence="2" type="ORF">AOZ06_32025</name>
</gene>
<dbReference type="PANTHER" id="PTHR30011:SF32">
    <property type="entry name" value="CONSERVED PROTEIN"/>
    <property type="match status" value="1"/>
</dbReference>
<dbReference type="InterPro" id="IPR036661">
    <property type="entry name" value="Luciferase-like_sf"/>
</dbReference>
<proteinExistence type="predicted"/>
<dbReference type="EMBL" id="CP012752">
    <property type="protein sequence ID" value="ALG10898.1"/>
    <property type="molecule type" value="Genomic_DNA"/>
</dbReference>
<reference evidence="2 3" key="1">
    <citation type="submission" date="2015-07" db="EMBL/GenBank/DDBJ databases">
        <title>Genome sequencing of Kibdelosporangium phytohabitans.</title>
        <authorList>
            <person name="Qin S."/>
            <person name="Xing K."/>
        </authorList>
    </citation>
    <scope>NUCLEOTIDE SEQUENCE [LARGE SCALE GENOMIC DNA]</scope>
    <source>
        <strain evidence="2 3">KLBMP1111</strain>
    </source>
</reference>
<name>A0A0N9I4A6_9PSEU</name>
<dbReference type="STRING" id="860235.AOZ06_32025"/>